<evidence type="ECO:0000313" key="1">
    <source>
        <dbReference type="EMBL" id="MBB3702114.1"/>
    </source>
</evidence>
<accession>A0A7W5YDC1</accession>
<organism evidence="1 2">
    <name type="scientific">Alloprevotella rava</name>
    <dbReference type="NCBI Taxonomy" id="671218"/>
    <lineage>
        <taxon>Bacteria</taxon>
        <taxon>Pseudomonadati</taxon>
        <taxon>Bacteroidota</taxon>
        <taxon>Bacteroidia</taxon>
        <taxon>Bacteroidales</taxon>
        <taxon>Prevotellaceae</taxon>
        <taxon>Alloprevotella</taxon>
    </lineage>
</organism>
<evidence type="ECO:0000313" key="2">
    <source>
        <dbReference type="Proteomes" id="UP000541425"/>
    </source>
</evidence>
<name>A0A7W5YDC1_9BACT</name>
<evidence type="ECO:0008006" key="3">
    <source>
        <dbReference type="Google" id="ProtNLM"/>
    </source>
</evidence>
<dbReference type="RefSeq" id="WP_183694628.1">
    <property type="nucleotide sequence ID" value="NZ_JACICA010000002.1"/>
</dbReference>
<comment type="caution">
    <text evidence="1">The sequence shown here is derived from an EMBL/GenBank/DDBJ whole genome shotgun (WGS) entry which is preliminary data.</text>
</comment>
<dbReference type="AlphaFoldDB" id="A0A7W5YDC1"/>
<dbReference type="PANTHER" id="PTHR37841:SF1">
    <property type="entry name" value="DUF3298 DOMAIN-CONTAINING PROTEIN"/>
    <property type="match status" value="1"/>
</dbReference>
<gene>
    <name evidence="1" type="ORF">FHS60_000567</name>
</gene>
<dbReference type="InterPro" id="IPR032774">
    <property type="entry name" value="WG_beta_rep"/>
</dbReference>
<proteinExistence type="predicted"/>
<dbReference type="EMBL" id="JACICA010000002">
    <property type="protein sequence ID" value="MBB3702114.1"/>
    <property type="molecule type" value="Genomic_DNA"/>
</dbReference>
<dbReference type="Proteomes" id="UP000541425">
    <property type="component" value="Unassembled WGS sequence"/>
</dbReference>
<reference evidence="1 2" key="1">
    <citation type="submission" date="2020-08" db="EMBL/GenBank/DDBJ databases">
        <title>Genomic Encyclopedia of Type Strains, Phase IV (KMG-IV): sequencing the most valuable type-strain genomes for metagenomic binning, comparative biology and taxonomic classification.</title>
        <authorList>
            <person name="Goeker M."/>
        </authorList>
    </citation>
    <scope>NUCLEOTIDE SEQUENCE [LARGE SCALE GENOMIC DNA]</scope>
    <source>
        <strain evidence="1 2">DSM 22548</strain>
    </source>
</reference>
<protein>
    <recommendedName>
        <fullName evidence="3">WG repeat-containing protein</fullName>
    </recommendedName>
</protein>
<dbReference type="PANTHER" id="PTHR37841">
    <property type="entry name" value="GLR2918 PROTEIN"/>
    <property type="match status" value="1"/>
</dbReference>
<sequence>MDKEYIIFQEDGLFGAKNQRGEVVIQPQYMEMQPFSCGLSLVRNHQYQYAYIDINNKEVVRFGIYSWCDPQFTCGFSRVMGYLKNKWGIIDTLGNIVVPLKYDKIWVIREEYLLSLRAFLGDKEERINLHLLGNKVIFDGLTYICTYSVEAFKELVHCKELYVKVQPNTRQLYFTFGANIGFVSLKGMPKKPVISIVANSSGKIFPLLMEKSDIGKATLSPTKAVPKKNISRRTFHKTSFWEYESEKMNDTDNWSDPYGDEQAYYGGWSREDIESGLADAYEGDINARWDND</sequence>
<dbReference type="Pfam" id="PF14903">
    <property type="entry name" value="WG_beta_rep"/>
    <property type="match status" value="2"/>
</dbReference>